<reference evidence="2 3" key="1">
    <citation type="journal article" date="2012" name="J. Bacteriol.">
        <title>Genome Sequence of Extracellular-Protease-Producing Alishewanella jeotgali Isolated from Traditional Korean Fermented Seafood.</title>
        <authorList>
            <person name="Jung J."/>
            <person name="Chun J."/>
            <person name="Park W."/>
        </authorList>
    </citation>
    <scope>NUCLEOTIDE SEQUENCE [LARGE SCALE GENOMIC DNA]</scope>
    <source>
        <strain evidence="2 3">KCTC 22429</strain>
    </source>
</reference>
<keyword evidence="1" id="KW-0732">Signal</keyword>
<name>H3ZJ81_9ALTE</name>
<sequence>MKAIIFVFLLTLFTSFNCSSTAQIPDYITIDDKEYRLHTNPLDKHLITIKWEMPENLSTSSANWRGYVASWKIDAGLMFLTDVTISIYHKDEKRRESKSIFHEIFPGRDSINAVWYSGSLVIPHGEMTHYVHMGYGSSYEYYIVIRISEGVVTDYQDFTAAEFDKYKEAKFQTFKETQEFQKQLEELTSGEYNWSEEDALFFLQNFHAEYYLSL</sequence>
<comment type="caution">
    <text evidence="2">The sequence shown here is derived from an EMBL/GenBank/DDBJ whole genome shotgun (WGS) entry which is preliminary data.</text>
</comment>
<organism evidence="2 3">
    <name type="scientific">Alishewanella jeotgali KCTC 22429</name>
    <dbReference type="NCBI Taxonomy" id="1129374"/>
    <lineage>
        <taxon>Bacteria</taxon>
        <taxon>Pseudomonadati</taxon>
        <taxon>Pseudomonadota</taxon>
        <taxon>Gammaproteobacteria</taxon>
        <taxon>Alteromonadales</taxon>
        <taxon>Alteromonadaceae</taxon>
        <taxon>Alishewanella</taxon>
    </lineage>
</organism>
<dbReference type="AlphaFoldDB" id="H3ZJ81"/>
<gene>
    <name evidence="2" type="ORF">AJE_17235</name>
</gene>
<dbReference type="PATRIC" id="fig|1129374.4.peg.3403"/>
<protein>
    <recommendedName>
        <fullName evidence="4">Lipoprotein</fullName>
    </recommendedName>
</protein>
<evidence type="ECO:0008006" key="4">
    <source>
        <dbReference type="Google" id="ProtNLM"/>
    </source>
</evidence>
<evidence type="ECO:0000256" key="1">
    <source>
        <dbReference type="SAM" id="SignalP"/>
    </source>
</evidence>
<evidence type="ECO:0000313" key="3">
    <source>
        <dbReference type="Proteomes" id="UP000012046"/>
    </source>
</evidence>
<dbReference type="STRING" id="1129374.AJE_17235"/>
<evidence type="ECO:0000313" key="2">
    <source>
        <dbReference type="EMBL" id="EHR39369.1"/>
    </source>
</evidence>
<keyword evidence="3" id="KW-1185">Reference proteome</keyword>
<dbReference type="EMBL" id="AHTH01000059">
    <property type="protein sequence ID" value="EHR39369.1"/>
    <property type="molecule type" value="Genomic_DNA"/>
</dbReference>
<feature type="chain" id="PRO_5003591247" description="Lipoprotein" evidence="1">
    <location>
        <begin position="25"/>
        <end position="214"/>
    </location>
</feature>
<dbReference type="eggNOG" id="ENOG50336UF">
    <property type="taxonomic scope" value="Bacteria"/>
</dbReference>
<feature type="signal peptide" evidence="1">
    <location>
        <begin position="1"/>
        <end position="24"/>
    </location>
</feature>
<proteinExistence type="predicted"/>
<dbReference type="RefSeq" id="WP_008951939.1">
    <property type="nucleotide sequence ID" value="NZ_AHTH01000059.1"/>
</dbReference>
<dbReference type="Proteomes" id="UP000012046">
    <property type="component" value="Unassembled WGS sequence"/>
</dbReference>
<accession>H3ZJ81</accession>